<feature type="signal peptide" evidence="1">
    <location>
        <begin position="1"/>
        <end position="21"/>
    </location>
</feature>
<evidence type="ECO:0000313" key="3">
    <source>
        <dbReference type="Proteomes" id="UP000516072"/>
    </source>
</evidence>
<evidence type="ECO:0000313" key="2">
    <source>
        <dbReference type="EMBL" id="CAB1274666.1"/>
    </source>
</evidence>
<name>A0A7G1Q7P8_9GAMM</name>
<dbReference type="EMBL" id="LR778175">
    <property type="protein sequence ID" value="CAB1274666.1"/>
    <property type="molecule type" value="Genomic_DNA"/>
</dbReference>
<keyword evidence="3" id="KW-1185">Reference proteome</keyword>
<sequence length="311" mass="33548">MNKARFFINIFLLCFSIYVQAASSLSPFAPENGFYIANQPTNAFRGINIEVQNNTIFVSKFYIDGTWTSGSSLFQQGTATVQMVKTNPDNTTIPEETDTYTVDSDGNLSINNIGIQRLNFKYGTDNLNLLIGTWSVASSSPPPNLFNNSGFIILSQEYSDPNTNTPMIMGGDINKSNIIGFASAPSLSLGNNTYIGVSGSGSTSRFFIAKLYGLNHMVGFVSPEGAPIVFISADNFLSSASFFVANRMYDIGSNLSNELGFTTLVNNIFTSTPHSQLSVLMAQINALSSQIQAAIPNGQFSALLSKLSNGQ</sequence>
<organism evidence="2 3">
    <name type="scientific">Candidatus Nitrosacidococcus tergens</name>
    <dbReference type="NCBI Taxonomy" id="553981"/>
    <lineage>
        <taxon>Bacteria</taxon>
        <taxon>Pseudomonadati</taxon>
        <taxon>Pseudomonadota</taxon>
        <taxon>Gammaproteobacteria</taxon>
        <taxon>Chromatiales</taxon>
        <taxon>Chromatiaceae</taxon>
        <taxon>Candidatus Nitrosacidococcus</taxon>
    </lineage>
</organism>
<gene>
    <name evidence="2" type="ORF">NSCAC_0283</name>
</gene>
<keyword evidence="1" id="KW-0732">Signal</keyword>
<evidence type="ECO:0000256" key="1">
    <source>
        <dbReference type="SAM" id="SignalP"/>
    </source>
</evidence>
<dbReference type="AlphaFoldDB" id="A0A7G1Q7P8"/>
<protein>
    <submittedName>
        <fullName evidence="2">Uncharacterized protein</fullName>
    </submittedName>
</protein>
<accession>A0A7G1Q7P8</accession>
<dbReference type="Proteomes" id="UP000516072">
    <property type="component" value="Chromosome"/>
</dbReference>
<proteinExistence type="predicted"/>
<reference evidence="2 3" key="1">
    <citation type="submission" date="2020-03" db="EMBL/GenBank/DDBJ databases">
        <authorList>
            <person name="Picone N."/>
        </authorList>
    </citation>
    <scope>NUCLEOTIDE SEQUENCE [LARGE SCALE GENOMIC DNA]</scope>
    <source>
        <strain evidence="2">NSCAC1</strain>
    </source>
</reference>
<feature type="chain" id="PRO_5028989157" evidence="1">
    <location>
        <begin position="22"/>
        <end position="311"/>
    </location>
</feature>
<dbReference type="RefSeq" id="WP_197744654.1">
    <property type="nucleotide sequence ID" value="NZ_LR778175.1"/>
</dbReference>
<dbReference type="KEGG" id="ntg:NSCAC_0283"/>